<dbReference type="PANTHER" id="PTHR12558:SF47">
    <property type="entry name" value="LIPOPOLYSACCHARIDE ASSEMBLY PROTEIN B"/>
    <property type="match status" value="1"/>
</dbReference>
<feature type="domain" description="LapB rubredoxin metal binding" evidence="4">
    <location>
        <begin position="368"/>
        <end position="393"/>
    </location>
</feature>
<proteinExistence type="predicted"/>
<dbReference type="GO" id="GO:0046872">
    <property type="term" value="F:metal ion binding"/>
    <property type="evidence" value="ECO:0007669"/>
    <property type="project" value="UniProtKB-KW"/>
</dbReference>
<evidence type="ECO:0000256" key="3">
    <source>
        <dbReference type="SAM" id="Phobius"/>
    </source>
</evidence>
<evidence type="ECO:0000313" key="5">
    <source>
        <dbReference type="EMBL" id="MBC8177019.1"/>
    </source>
</evidence>
<feature type="transmembrane region" description="Helical" evidence="3">
    <location>
        <begin position="17"/>
        <end position="35"/>
    </location>
</feature>
<dbReference type="InterPro" id="IPR011990">
    <property type="entry name" value="TPR-like_helical_dom_sf"/>
</dbReference>
<dbReference type="SMART" id="SM00028">
    <property type="entry name" value="TPR"/>
    <property type="match status" value="8"/>
</dbReference>
<dbReference type="InterPro" id="IPR041166">
    <property type="entry name" value="Rubredoxin_2"/>
</dbReference>
<evidence type="ECO:0000256" key="2">
    <source>
        <dbReference type="PROSITE-ProRule" id="PRU00339"/>
    </source>
</evidence>
<feature type="repeat" description="TPR" evidence="2">
    <location>
        <begin position="122"/>
        <end position="155"/>
    </location>
</feature>
<keyword evidence="3" id="KW-0472">Membrane</keyword>
<organism evidence="5 6">
    <name type="scientific">Candidatus Desulfacyla euxinica</name>
    <dbReference type="NCBI Taxonomy" id="2841693"/>
    <lineage>
        <taxon>Bacteria</taxon>
        <taxon>Deltaproteobacteria</taxon>
        <taxon>Candidatus Desulfacyla</taxon>
    </lineage>
</organism>
<feature type="repeat" description="TPR" evidence="2">
    <location>
        <begin position="229"/>
        <end position="262"/>
    </location>
</feature>
<dbReference type="Gene3D" id="1.25.40.10">
    <property type="entry name" value="Tetratricopeptide repeat domain"/>
    <property type="match status" value="3"/>
</dbReference>
<dbReference type="PROSITE" id="PS50005">
    <property type="entry name" value="TPR"/>
    <property type="match status" value="2"/>
</dbReference>
<evidence type="ECO:0000256" key="1">
    <source>
        <dbReference type="ARBA" id="ARBA00022723"/>
    </source>
</evidence>
<keyword evidence="3" id="KW-1133">Transmembrane helix</keyword>
<keyword evidence="1" id="KW-0479">Metal-binding</keyword>
<evidence type="ECO:0000313" key="6">
    <source>
        <dbReference type="Proteomes" id="UP000650524"/>
    </source>
</evidence>
<dbReference type="PANTHER" id="PTHR12558">
    <property type="entry name" value="CELL DIVISION CYCLE 16,23,27"/>
    <property type="match status" value="1"/>
</dbReference>
<dbReference type="EMBL" id="JACNJD010000181">
    <property type="protein sequence ID" value="MBC8177019.1"/>
    <property type="molecule type" value="Genomic_DNA"/>
</dbReference>
<reference evidence="5 6" key="1">
    <citation type="submission" date="2020-08" db="EMBL/GenBank/DDBJ databases">
        <title>Bridging the membrane lipid divide: bacteria of the FCB group superphylum have the potential to synthesize archaeal ether lipids.</title>
        <authorList>
            <person name="Villanueva L."/>
            <person name="Von Meijenfeldt F.A.B."/>
            <person name="Westbye A.B."/>
            <person name="Yadav S."/>
            <person name="Hopmans E.C."/>
            <person name="Dutilh B.E."/>
            <person name="Sinninghe Damste J.S."/>
        </authorList>
    </citation>
    <scope>NUCLEOTIDE SEQUENCE [LARGE SCALE GENOMIC DNA]</scope>
    <source>
        <strain evidence="5">NIOZ-UU27</strain>
    </source>
</reference>
<evidence type="ECO:0000259" key="4">
    <source>
        <dbReference type="Pfam" id="PF18073"/>
    </source>
</evidence>
<dbReference type="AlphaFoldDB" id="A0A8J6MY23"/>
<keyword evidence="3" id="KW-0812">Transmembrane</keyword>
<dbReference type="SUPFAM" id="SSF48452">
    <property type="entry name" value="TPR-like"/>
    <property type="match status" value="2"/>
</dbReference>
<keyword evidence="2" id="KW-0802">TPR repeat</keyword>
<dbReference type="Pfam" id="PF13176">
    <property type="entry name" value="TPR_7"/>
    <property type="match status" value="1"/>
</dbReference>
<sequence>MLQSVWQWFIELGDQQVLLFSSIALLIGLILGSWINPFKRETGKDLISKGDKSFFKGIQYLLSNDHDQAIEEFTKSVQVNSDTIETYVALGNLYRSKGDIDRAIRIRQNIVLRPNIDEQIKIRAIFDLGKDYRKGGFLNRALRTFLEVAEQSPANVEILKEIERIYEELKDWENAYETRQKIARLDKGNHQHILAHYLVETGKVCQEEGDLNRARTLFTKAISTHKRCVDAYLHLGDLHFAKQEYKKAIAAWKKVVEIIPQFTFLAYRRLEGAYSQMKNLEPVGIFLKDCARSNSDAFTHMALARYLHNENDVEGALRETNNALELDPSFWEARKFKGEILLSQGREKDVVTDYGEIMEHLNIPYLRFRCSRCGFEPSELQWNCPQCNRWDTIGLIDSTGAAVEQPA</sequence>
<dbReference type="InterPro" id="IPR019734">
    <property type="entry name" value="TPR_rpt"/>
</dbReference>
<name>A0A8J6MY23_9DELT</name>
<dbReference type="Pfam" id="PF18073">
    <property type="entry name" value="Zn_ribbon_LapB"/>
    <property type="match status" value="1"/>
</dbReference>
<protein>
    <submittedName>
        <fullName evidence="5">Tetratricopeptide repeat protein</fullName>
    </submittedName>
</protein>
<dbReference type="Proteomes" id="UP000650524">
    <property type="component" value="Unassembled WGS sequence"/>
</dbReference>
<comment type="caution">
    <text evidence="5">The sequence shown here is derived from an EMBL/GenBank/DDBJ whole genome shotgun (WGS) entry which is preliminary data.</text>
</comment>
<gene>
    <name evidence="5" type="ORF">H8E19_06395</name>
</gene>
<accession>A0A8J6MY23</accession>
<dbReference type="Pfam" id="PF13432">
    <property type="entry name" value="TPR_16"/>
    <property type="match status" value="2"/>
</dbReference>